<gene>
    <name evidence="7" type="ORF">GCM10010841_25350</name>
</gene>
<dbReference type="RefSeq" id="WP_188904735.1">
    <property type="nucleotide sequence ID" value="NZ_BMOM01000023.1"/>
</dbReference>
<accession>A0ABQ2GVP8</accession>
<keyword evidence="3 6" id="KW-0812">Transmembrane</keyword>
<proteinExistence type="predicted"/>
<feature type="transmembrane region" description="Helical" evidence="6">
    <location>
        <begin position="15"/>
        <end position="39"/>
    </location>
</feature>
<dbReference type="PANTHER" id="PTHR23513:SF6">
    <property type="entry name" value="MAJOR FACILITATOR SUPERFAMILY ASSOCIATED DOMAIN-CONTAINING PROTEIN"/>
    <property type="match status" value="1"/>
</dbReference>
<feature type="transmembrane region" description="Helical" evidence="6">
    <location>
        <begin position="302"/>
        <end position="326"/>
    </location>
</feature>
<evidence type="ECO:0000256" key="3">
    <source>
        <dbReference type="ARBA" id="ARBA00022692"/>
    </source>
</evidence>
<name>A0ABQ2GVP8_9DEIO</name>
<evidence type="ECO:0000256" key="2">
    <source>
        <dbReference type="ARBA" id="ARBA00022475"/>
    </source>
</evidence>
<feature type="transmembrane region" description="Helical" evidence="6">
    <location>
        <begin position="174"/>
        <end position="196"/>
    </location>
</feature>
<comment type="caution">
    <text evidence="7">The sequence shown here is derived from an EMBL/GenBank/DDBJ whole genome shotgun (WGS) entry which is preliminary data.</text>
</comment>
<protein>
    <recommendedName>
        <fullName evidence="9">MFS transporter</fullName>
    </recommendedName>
</protein>
<feature type="transmembrane region" description="Helical" evidence="6">
    <location>
        <begin position="373"/>
        <end position="393"/>
    </location>
</feature>
<dbReference type="PANTHER" id="PTHR23513">
    <property type="entry name" value="INTEGRAL MEMBRANE EFFLUX PROTEIN-RELATED"/>
    <property type="match status" value="1"/>
</dbReference>
<feature type="transmembrane region" description="Helical" evidence="6">
    <location>
        <begin position="346"/>
        <end position="367"/>
    </location>
</feature>
<feature type="transmembrane region" description="Helical" evidence="6">
    <location>
        <begin position="109"/>
        <end position="127"/>
    </location>
</feature>
<evidence type="ECO:0000256" key="1">
    <source>
        <dbReference type="ARBA" id="ARBA00004651"/>
    </source>
</evidence>
<feature type="transmembrane region" description="Helical" evidence="6">
    <location>
        <begin position="147"/>
        <end position="167"/>
    </location>
</feature>
<evidence type="ECO:0000313" key="7">
    <source>
        <dbReference type="EMBL" id="GGM15882.1"/>
    </source>
</evidence>
<reference evidence="8" key="1">
    <citation type="journal article" date="2019" name="Int. J. Syst. Evol. Microbiol.">
        <title>The Global Catalogue of Microorganisms (GCM) 10K type strain sequencing project: providing services to taxonomists for standard genome sequencing and annotation.</title>
        <authorList>
            <consortium name="The Broad Institute Genomics Platform"/>
            <consortium name="The Broad Institute Genome Sequencing Center for Infectious Disease"/>
            <person name="Wu L."/>
            <person name="Ma J."/>
        </authorList>
    </citation>
    <scope>NUCLEOTIDE SEQUENCE [LARGE SCALE GENOMIC DNA]</scope>
    <source>
        <strain evidence="8">JCM 15443</strain>
    </source>
</reference>
<keyword evidence="8" id="KW-1185">Reference proteome</keyword>
<feature type="transmembrane region" description="Helical" evidence="6">
    <location>
        <begin position="259"/>
        <end position="282"/>
    </location>
</feature>
<comment type="subcellular location">
    <subcellularLocation>
        <location evidence="1">Cell membrane</location>
        <topology evidence="1">Multi-pass membrane protein</topology>
    </subcellularLocation>
</comment>
<evidence type="ECO:0000256" key="6">
    <source>
        <dbReference type="SAM" id="Phobius"/>
    </source>
</evidence>
<evidence type="ECO:0000256" key="5">
    <source>
        <dbReference type="ARBA" id="ARBA00023136"/>
    </source>
</evidence>
<dbReference type="InterPro" id="IPR036259">
    <property type="entry name" value="MFS_trans_sf"/>
</dbReference>
<evidence type="ECO:0000313" key="8">
    <source>
        <dbReference type="Proteomes" id="UP000661918"/>
    </source>
</evidence>
<keyword evidence="2" id="KW-1003">Cell membrane</keyword>
<dbReference type="Proteomes" id="UP000661918">
    <property type="component" value="Unassembled WGS sequence"/>
</dbReference>
<feature type="transmembrane region" description="Helical" evidence="6">
    <location>
        <begin position="81"/>
        <end position="102"/>
    </location>
</feature>
<dbReference type="InterPro" id="IPR011701">
    <property type="entry name" value="MFS"/>
</dbReference>
<dbReference type="EMBL" id="BMOM01000023">
    <property type="protein sequence ID" value="GGM15882.1"/>
    <property type="molecule type" value="Genomic_DNA"/>
</dbReference>
<evidence type="ECO:0008006" key="9">
    <source>
        <dbReference type="Google" id="ProtNLM"/>
    </source>
</evidence>
<dbReference type="SUPFAM" id="SSF103473">
    <property type="entry name" value="MFS general substrate transporter"/>
    <property type="match status" value="1"/>
</dbReference>
<dbReference type="Gene3D" id="1.20.1250.20">
    <property type="entry name" value="MFS general substrate transporter like domains"/>
    <property type="match status" value="1"/>
</dbReference>
<feature type="transmembrane region" description="Helical" evidence="6">
    <location>
        <begin position="216"/>
        <end position="238"/>
    </location>
</feature>
<keyword evidence="5 6" id="KW-0472">Membrane</keyword>
<keyword evidence="4 6" id="KW-1133">Transmembrane helix</keyword>
<dbReference type="Pfam" id="PF07690">
    <property type="entry name" value="MFS_1"/>
    <property type="match status" value="1"/>
</dbReference>
<evidence type="ECO:0000256" key="4">
    <source>
        <dbReference type="ARBA" id="ARBA00022989"/>
    </source>
</evidence>
<sequence length="408" mass="41044">MTTVPASADLPRAFWLYWSGLSFTALGDAIVYVALPFLALATATHPGSAEVVGLVVLAGSLPRFLGPLLGGLADRSSPRRLLALSAGLRGLAVLGVGLWGLLGQLPLAPLLILAFLNGLLSTLAYATGSALVPRLVSPGALSRANSLGSGALMGAPLVGYGLGGGLIHGLGAPGALLVGVPLILALCAATLGLPPLRAAQAGGRPAPLADLREGLAVIRRSPLLLALLGLSLGLNLALNVMNTRAPLQMATQGRGAADYAIFEMLISGGVLLGIALVTPLAARWSLDTLIGLGRWVLVAGTLGFLDAGVAGWWLGAAVFGVGLGLLEVASTTRAQHLTAPAVRGRVIGALLAVNAVGLSLGAGLAALPLPTSTLMWGLTALLLGLLPLWPAALRRHGRAQRLSASSSA</sequence>
<organism evidence="7 8">
    <name type="scientific">Deinococcus aerophilus</name>
    <dbReference type="NCBI Taxonomy" id="522488"/>
    <lineage>
        <taxon>Bacteria</taxon>
        <taxon>Thermotogati</taxon>
        <taxon>Deinococcota</taxon>
        <taxon>Deinococci</taxon>
        <taxon>Deinococcales</taxon>
        <taxon>Deinococcaceae</taxon>
        <taxon>Deinococcus</taxon>
    </lineage>
</organism>